<evidence type="ECO:0000256" key="2">
    <source>
        <dbReference type="ARBA" id="ARBA00023125"/>
    </source>
</evidence>
<keyword evidence="4" id="KW-0233">DNA recombination</keyword>
<evidence type="ECO:0000313" key="9">
    <source>
        <dbReference type="Proteomes" id="UP000319818"/>
    </source>
</evidence>
<dbReference type="PANTHER" id="PTHR30349:SF91">
    <property type="entry name" value="INTA PROTEIN"/>
    <property type="match status" value="1"/>
</dbReference>
<evidence type="ECO:0000259" key="6">
    <source>
        <dbReference type="PROSITE" id="PS50949"/>
    </source>
</evidence>
<dbReference type="SUPFAM" id="SSF56349">
    <property type="entry name" value="DNA breaking-rejoining enzymes"/>
    <property type="match status" value="1"/>
</dbReference>
<dbReference type="Pfam" id="PF00589">
    <property type="entry name" value="Phage_integrase"/>
    <property type="match status" value="1"/>
</dbReference>
<dbReference type="EMBL" id="VFPH01000003">
    <property type="protein sequence ID" value="TQM36028.1"/>
    <property type="molecule type" value="Genomic_DNA"/>
</dbReference>
<dbReference type="InterPro" id="IPR050090">
    <property type="entry name" value="Tyrosine_recombinase_XerCD"/>
</dbReference>
<dbReference type="PANTHER" id="PTHR30349">
    <property type="entry name" value="PHAGE INTEGRASE-RELATED"/>
    <property type="match status" value="1"/>
</dbReference>
<proteinExistence type="predicted"/>
<feature type="domain" description="Tyr recombinase" evidence="7">
    <location>
        <begin position="207"/>
        <end position="407"/>
    </location>
</feature>
<feature type="region of interest" description="Disordered" evidence="5">
    <location>
        <begin position="408"/>
        <end position="435"/>
    </location>
</feature>
<dbReference type="Gene3D" id="1.10.443.10">
    <property type="entry name" value="Intergrase catalytic core"/>
    <property type="match status" value="1"/>
</dbReference>
<keyword evidence="2" id="KW-0238">DNA-binding</keyword>
<keyword evidence="3" id="KW-0804">Transcription</keyword>
<dbReference type="Gene3D" id="1.10.10.10">
    <property type="entry name" value="Winged helix-like DNA-binding domain superfamily/Winged helix DNA-binding domain"/>
    <property type="match status" value="1"/>
</dbReference>
<feature type="compositionally biased region" description="Basic and acidic residues" evidence="5">
    <location>
        <begin position="424"/>
        <end position="435"/>
    </location>
</feature>
<evidence type="ECO:0000259" key="7">
    <source>
        <dbReference type="PROSITE" id="PS51898"/>
    </source>
</evidence>
<dbReference type="InterPro" id="IPR011010">
    <property type="entry name" value="DNA_brk_join_enz"/>
</dbReference>
<dbReference type="InterPro" id="IPR010998">
    <property type="entry name" value="Integrase_recombinase_N"/>
</dbReference>
<dbReference type="InterPro" id="IPR013762">
    <property type="entry name" value="Integrase-like_cat_sf"/>
</dbReference>
<comment type="caution">
    <text evidence="8">The sequence shown here is derived from an EMBL/GenBank/DDBJ whole genome shotgun (WGS) entry which is preliminary data.</text>
</comment>
<reference evidence="8 9" key="1">
    <citation type="submission" date="2019-06" db="EMBL/GenBank/DDBJ databases">
        <title>Sequencing the genomes of 1000 actinobacteria strains.</title>
        <authorList>
            <person name="Klenk H.-P."/>
        </authorList>
    </citation>
    <scope>NUCLEOTIDE SEQUENCE [LARGE SCALE GENOMIC DNA]</scope>
    <source>
        <strain evidence="8 9">DSM 45511</strain>
    </source>
</reference>
<dbReference type="InterPro" id="IPR002104">
    <property type="entry name" value="Integrase_catalytic"/>
</dbReference>
<dbReference type="SUPFAM" id="SSF46785">
    <property type="entry name" value="Winged helix' DNA-binding domain"/>
    <property type="match status" value="1"/>
</dbReference>
<evidence type="ECO:0000256" key="3">
    <source>
        <dbReference type="ARBA" id="ARBA00023163"/>
    </source>
</evidence>
<evidence type="ECO:0000256" key="1">
    <source>
        <dbReference type="ARBA" id="ARBA00023015"/>
    </source>
</evidence>
<dbReference type="CDD" id="cd01189">
    <property type="entry name" value="INT_ICEBs1_C_like"/>
    <property type="match status" value="1"/>
</dbReference>
<dbReference type="PROSITE" id="PS51898">
    <property type="entry name" value="TYR_RECOMBINASE"/>
    <property type="match status" value="1"/>
</dbReference>
<dbReference type="GO" id="GO:0015074">
    <property type="term" value="P:DNA integration"/>
    <property type="evidence" value="ECO:0007669"/>
    <property type="project" value="InterPro"/>
</dbReference>
<dbReference type="Pfam" id="PF00392">
    <property type="entry name" value="GntR"/>
    <property type="match status" value="1"/>
</dbReference>
<gene>
    <name evidence="8" type="ORF">FB388_7478</name>
</gene>
<sequence length="523" mass="58145">MARATNPRKRERGSIDELPSGTLRVRVYAGTDPITKRRHDLVEVIPAGPKAWERADEVRRRFVDEVKQRRSPRTTATVDQLLDRYLDQHQGGKRTVTGYREYVDKHVRPFIGKRKVGDLDADILDSLYAEMRRCRDHCTHRKQIDHRTPMAHECDHRCGPHRCKPLGNATIRKIHYILSGAYKRAVRWRWVGASPMDQAEPPPVPSPDPQPPTPDEAACLIAESFRVDPDWGMLVWLTMVSGARRGELCALRWRHVDLERAVVTVRRAIAQDGNDTEEKDTKTHQRRHVTIDPGTVAALIEHRQRWEARMAALGLEMSPDAFVFSNSPDGSTSLKPSSVTQRYGRMADRLGIDTHLHNLRHYSATELIAAGVDVRTVAGRLGHGGGGTTTLRVYAAWVAEADQRAAQGLADRLPARPTPATTNDGERARTNPRSPYERVAVELLARVVAGSINVGDQLPTGKQLGAEFGVATATAQRAVALLQTWGVVEVSRGRRAVVRASDVAPDRATPKYLAEATGEDGTE</sequence>
<keyword evidence="9" id="KW-1185">Reference proteome</keyword>
<name>A0A543FQA7_9PSEU</name>
<dbReference type="AlphaFoldDB" id="A0A543FQA7"/>
<dbReference type="GO" id="GO:0003700">
    <property type="term" value="F:DNA-binding transcription factor activity"/>
    <property type="evidence" value="ECO:0007669"/>
    <property type="project" value="InterPro"/>
</dbReference>
<evidence type="ECO:0000313" key="8">
    <source>
        <dbReference type="EMBL" id="TQM36028.1"/>
    </source>
</evidence>
<organism evidence="8 9">
    <name type="scientific">Pseudonocardia cypriaca</name>
    <dbReference type="NCBI Taxonomy" id="882449"/>
    <lineage>
        <taxon>Bacteria</taxon>
        <taxon>Bacillati</taxon>
        <taxon>Actinomycetota</taxon>
        <taxon>Actinomycetes</taxon>
        <taxon>Pseudonocardiales</taxon>
        <taxon>Pseudonocardiaceae</taxon>
        <taxon>Pseudonocardia</taxon>
    </lineage>
</organism>
<dbReference type="GO" id="GO:0006310">
    <property type="term" value="P:DNA recombination"/>
    <property type="evidence" value="ECO:0007669"/>
    <property type="project" value="UniProtKB-KW"/>
</dbReference>
<dbReference type="GO" id="GO:0003677">
    <property type="term" value="F:DNA binding"/>
    <property type="evidence" value="ECO:0007669"/>
    <property type="project" value="UniProtKB-KW"/>
</dbReference>
<accession>A0A543FQA7</accession>
<dbReference type="InterPro" id="IPR036390">
    <property type="entry name" value="WH_DNA-bd_sf"/>
</dbReference>
<dbReference type="Proteomes" id="UP000319818">
    <property type="component" value="Unassembled WGS sequence"/>
</dbReference>
<dbReference type="Gene3D" id="1.10.150.130">
    <property type="match status" value="1"/>
</dbReference>
<keyword evidence="1" id="KW-0805">Transcription regulation</keyword>
<protein>
    <submittedName>
        <fullName evidence="8">Site-specific recombinase XerD</fullName>
    </submittedName>
</protein>
<feature type="compositionally biased region" description="Pro residues" evidence="5">
    <location>
        <begin position="200"/>
        <end position="214"/>
    </location>
</feature>
<feature type="region of interest" description="Disordered" evidence="5">
    <location>
        <begin position="195"/>
        <end position="215"/>
    </location>
</feature>
<feature type="domain" description="HTH gntR-type" evidence="6">
    <location>
        <begin position="433"/>
        <end position="501"/>
    </location>
</feature>
<dbReference type="InterPro" id="IPR036388">
    <property type="entry name" value="WH-like_DNA-bd_sf"/>
</dbReference>
<dbReference type="InterPro" id="IPR000524">
    <property type="entry name" value="Tscrpt_reg_HTH_GntR"/>
</dbReference>
<dbReference type="SMART" id="SM00345">
    <property type="entry name" value="HTH_GNTR"/>
    <property type="match status" value="1"/>
</dbReference>
<evidence type="ECO:0000256" key="5">
    <source>
        <dbReference type="SAM" id="MobiDB-lite"/>
    </source>
</evidence>
<dbReference type="PROSITE" id="PS50949">
    <property type="entry name" value="HTH_GNTR"/>
    <property type="match status" value="1"/>
</dbReference>
<evidence type="ECO:0000256" key="4">
    <source>
        <dbReference type="ARBA" id="ARBA00023172"/>
    </source>
</evidence>